<evidence type="ECO:0000313" key="1">
    <source>
        <dbReference type="EMBL" id="GHE85793.1"/>
    </source>
</evidence>
<dbReference type="GO" id="GO:0003746">
    <property type="term" value="F:translation elongation factor activity"/>
    <property type="evidence" value="ECO:0007669"/>
    <property type="project" value="UniProtKB-KW"/>
</dbReference>
<keyword evidence="2" id="KW-1185">Reference proteome</keyword>
<dbReference type="InterPro" id="IPR007411">
    <property type="entry name" value="EpmC"/>
</dbReference>
<name>A0ABQ3IJT7_9GAMM</name>
<reference evidence="2" key="1">
    <citation type="journal article" date="2019" name="Int. J. Syst. Evol. Microbiol.">
        <title>The Global Catalogue of Microorganisms (GCM) 10K type strain sequencing project: providing services to taxonomists for standard genome sequencing and annotation.</title>
        <authorList>
            <consortium name="The Broad Institute Genomics Platform"/>
            <consortium name="The Broad Institute Genome Sequencing Center for Infectious Disease"/>
            <person name="Wu L."/>
            <person name="Ma J."/>
        </authorList>
    </citation>
    <scope>NUCLEOTIDE SEQUENCE [LARGE SCALE GENOMIC DNA]</scope>
    <source>
        <strain evidence="2">CGMCC 1.15922</strain>
    </source>
</reference>
<proteinExistence type="predicted"/>
<sequence>MPHHYQDLMTLFEITFYSQYRTKLVKGESEPVYLPINEECDYHQVIFAHGYYSSALHEIAHWCIAGQARRLLEDYGYWYLPDGRDKEQQKQFEQVEVKPQALEWAFCVASNKAFNVSADNLNGYEADHTSFRLKVYQQVKKYLKEGFPKRAQQFIDVLADFYQVNTPLNLSQFELDSELYQDV</sequence>
<evidence type="ECO:0000313" key="2">
    <source>
        <dbReference type="Proteomes" id="UP000626370"/>
    </source>
</evidence>
<comment type="caution">
    <text evidence="1">The sequence shown here is derived from an EMBL/GenBank/DDBJ whole genome shotgun (WGS) entry which is preliminary data.</text>
</comment>
<dbReference type="Pfam" id="PF04315">
    <property type="entry name" value="EpmC"/>
    <property type="match status" value="1"/>
</dbReference>
<gene>
    <name evidence="1" type="ORF">GCM10011501_13640</name>
</gene>
<keyword evidence="1" id="KW-0648">Protein biosynthesis</keyword>
<dbReference type="EMBL" id="BNAH01000004">
    <property type="protein sequence ID" value="GHE85793.1"/>
    <property type="molecule type" value="Genomic_DNA"/>
</dbReference>
<accession>A0ABQ3IJT7</accession>
<dbReference type="Proteomes" id="UP000626370">
    <property type="component" value="Unassembled WGS sequence"/>
</dbReference>
<protein>
    <submittedName>
        <fullName evidence="1">Elongation factor P hydroxylase</fullName>
    </submittedName>
</protein>
<organism evidence="1 2">
    <name type="scientific">Thalassotalea profundi</name>
    <dbReference type="NCBI Taxonomy" id="2036687"/>
    <lineage>
        <taxon>Bacteria</taxon>
        <taxon>Pseudomonadati</taxon>
        <taxon>Pseudomonadota</taxon>
        <taxon>Gammaproteobacteria</taxon>
        <taxon>Alteromonadales</taxon>
        <taxon>Colwelliaceae</taxon>
        <taxon>Thalassotalea</taxon>
    </lineage>
</organism>
<keyword evidence="1" id="KW-0251">Elongation factor</keyword>